<comment type="caution">
    <text evidence="1">The sequence shown here is derived from an EMBL/GenBank/DDBJ whole genome shotgun (WGS) entry which is preliminary data.</text>
</comment>
<dbReference type="EMBL" id="QGKV02000297">
    <property type="protein sequence ID" value="KAF3609506.1"/>
    <property type="molecule type" value="Genomic_DNA"/>
</dbReference>
<keyword evidence="3" id="KW-1185">Reference proteome</keyword>
<accession>A0A3N6QHT6</accession>
<proteinExistence type="predicted"/>
<reference evidence="2 3" key="3">
    <citation type="journal article" date="2020" name="BMC Genomics">
        <title>Intraspecific diversification of the crop wild relative Brassica cretica Lam. using demographic model selection.</title>
        <authorList>
            <person name="Kioukis A."/>
            <person name="Michalopoulou V.A."/>
            <person name="Briers L."/>
            <person name="Pirintsos S."/>
            <person name="Studholme D.J."/>
            <person name="Pavlidis P."/>
            <person name="Sarris P.F."/>
        </authorList>
    </citation>
    <scope>NUCLEOTIDE SEQUENCE [LARGE SCALE GENOMIC DNA]</scope>
    <source>
        <strain evidence="3">cv. PFS-1207/04</strain>
        <strain evidence="2">PFS-1207/04</strain>
    </source>
</reference>
<reference evidence="1" key="1">
    <citation type="submission" date="2019-12" db="EMBL/GenBank/DDBJ databases">
        <title>Genome sequencing and annotation of Brassica cretica.</title>
        <authorList>
            <person name="Studholme D.J."/>
            <person name="Sarris P.F."/>
        </authorList>
    </citation>
    <scope>NUCLEOTIDE SEQUENCE</scope>
    <source>
        <strain evidence="1">PFS-102/07</strain>
        <tissue evidence="1">Leaf</tissue>
    </source>
</reference>
<organism evidence="1">
    <name type="scientific">Brassica cretica</name>
    <name type="common">Mustard</name>
    <dbReference type="NCBI Taxonomy" id="69181"/>
    <lineage>
        <taxon>Eukaryota</taxon>
        <taxon>Viridiplantae</taxon>
        <taxon>Streptophyta</taxon>
        <taxon>Embryophyta</taxon>
        <taxon>Tracheophyta</taxon>
        <taxon>Spermatophyta</taxon>
        <taxon>Magnoliopsida</taxon>
        <taxon>eudicotyledons</taxon>
        <taxon>Gunneridae</taxon>
        <taxon>Pentapetalae</taxon>
        <taxon>rosids</taxon>
        <taxon>malvids</taxon>
        <taxon>Brassicales</taxon>
        <taxon>Brassicaceae</taxon>
        <taxon>Brassiceae</taxon>
        <taxon>Brassica</taxon>
    </lineage>
</organism>
<evidence type="ECO:0000313" key="3">
    <source>
        <dbReference type="Proteomes" id="UP000266723"/>
    </source>
</evidence>
<protein>
    <submittedName>
        <fullName evidence="1">Uncharacterized protein</fullName>
    </submittedName>
</protein>
<evidence type="ECO:0000313" key="2">
    <source>
        <dbReference type="EMBL" id="KAF3609506.1"/>
    </source>
</evidence>
<reference evidence="2" key="2">
    <citation type="submission" date="2019-12" db="EMBL/GenBank/DDBJ databases">
        <authorList>
            <person name="Studholme D.J."/>
            <person name="Sarris P."/>
        </authorList>
    </citation>
    <scope>NUCLEOTIDE SEQUENCE</scope>
    <source>
        <strain evidence="2">PFS-1207/04</strain>
        <tissue evidence="2">Leaf</tissue>
    </source>
</reference>
<dbReference type="Proteomes" id="UP000266723">
    <property type="component" value="Unassembled WGS sequence"/>
</dbReference>
<evidence type="ECO:0000313" key="1">
    <source>
        <dbReference type="EMBL" id="KAF2546459.1"/>
    </source>
</evidence>
<gene>
    <name evidence="2" type="ORF">DY000_02046417</name>
    <name evidence="1" type="ORF">F2Q70_00020620</name>
</gene>
<sequence>MDKKKQQLMQIAIQLAEPLFMNPEKATTKKALELLGPDFDAADYKVTGASYLRLMFLMKSGHIYLYVERLMFTIVVGEELRHRTQGQTLIPHVKNQKHWNLHISSLFDCTEKPCYLLDMFLRVV</sequence>
<dbReference type="OrthoDB" id="1427555at2759"/>
<name>A0A3N6QHT6_BRACR</name>
<dbReference type="AlphaFoldDB" id="A0A3N6QHT6"/>
<dbReference type="EMBL" id="QGKY02001925">
    <property type="protein sequence ID" value="KAF2546459.1"/>
    <property type="molecule type" value="Genomic_DNA"/>
</dbReference>